<reference evidence="5 6" key="1">
    <citation type="submission" date="2024-05" db="EMBL/GenBank/DDBJ databases">
        <title>Genome sequencing and assembly of Indian major carp, Cirrhinus mrigala (Hamilton, 1822).</title>
        <authorList>
            <person name="Mohindra V."/>
            <person name="Chowdhury L.M."/>
            <person name="Lal K."/>
            <person name="Jena J.K."/>
        </authorList>
    </citation>
    <scope>NUCLEOTIDE SEQUENCE [LARGE SCALE GENOMIC DNA]</scope>
    <source>
        <strain evidence="5">CM1030</strain>
        <tissue evidence="5">Blood</tissue>
    </source>
</reference>
<dbReference type="InterPro" id="IPR000477">
    <property type="entry name" value="RT_dom"/>
</dbReference>
<feature type="compositionally biased region" description="Basic and acidic residues" evidence="3">
    <location>
        <begin position="355"/>
        <end position="366"/>
    </location>
</feature>
<feature type="region of interest" description="Disordered" evidence="3">
    <location>
        <begin position="875"/>
        <end position="894"/>
    </location>
</feature>
<dbReference type="PROSITE" id="PS50878">
    <property type="entry name" value="RT_POL"/>
    <property type="match status" value="1"/>
</dbReference>
<accession>A0ABD0MRF7</accession>
<evidence type="ECO:0000256" key="3">
    <source>
        <dbReference type="SAM" id="MobiDB-lite"/>
    </source>
</evidence>
<dbReference type="PANTHER" id="PTHR33050:SF7">
    <property type="entry name" value="RIBONUCLEASE H"/>
    <property type="match status" value="1"/>
</dbReference>
<dbReference type="SUPFAM" id="SSF56672">
    <property type="entry name" value="DNA/RNA polymerases"/>
    <property type="match status" value="1"/>
</dbReference>
<dbReference type="InterPro" id="IPR043502">
    <property type="entry name" value="DNA/RNA_pol_sf"/>
</dbReference>
<dbReference type="Gene3D" id="3.30.70.270">
    <property type="match status" value="1"/>
</dbReference>
<dbReference type="CDD" id="cd03714">
    <property type="entry name" value="RT_DIRS1"/>
    <property type="match status" value="1"/>
</dbReference>
<name>A0ABD0MRF7_CIRMR</name>
<dbReference type="PANTHER" id="PTHR33050">
    <property type="entry name" value="REVERSE TRANSCRIPTASE DOMAIN-CONTAINING PROTEIN"/>
    <property type="match status" value="1"/>
</dbReference>
<feature type="region of interest" description="Disordered" evidence="3">
    <location>
        <begin position="1009"/>
        <end position="1038"/>
    </location>
</feature>
<sequence length="1083" mass="118419">MAFVDGSCPHCERMSMAVLSSSGSKCSAATLVRKKGNLAITVRNAPTGQPPGRSNSSRGPVPRGEPSVYFGAPEEDRMSIAASEEGLTPDEAEESAEQLLSRRPMVKLVAMLLRAAKSIGPDVRKAPSPEPSRLDDWFLGSRRDSNQQRPAPVPFFPEVHEELTKTCKAPYSARTRSGSSLLTTFDDGAARGYADIRQVERAVAVQLCPQNAATWRNRARLPSKACKLSPALTAKAYSAAGQAASAPDAMAILQVHQAQALKQLHEGRPDEGSMQELRTATDFALRATKVTAWSLGQVMSTTVVQERHLWLNLAQVADADKVCFLNAPVSQVGLFGDTVEDFAQQFSAVQKQTETIKHILPRRESIKPPAPKPSSARRRGRPPAASTSAPPLPPPKETPAPQRGRRAGRGRGTQPAAQASTPRNSRSTTHSQKEQFSVSLGLFPRLRVLSDAPLPQTQARSIPLPPPRDQGQRVSAASRSSTLLRGRCASYVESPSSPWLPQRRYVTRSVDPSSTQVGGVAIASQPVTLVDPDDTSVLCAEIAVLLAKDTIEPVPPAEMKSGFYSPYFIIPKKTGGLRPILDLRVLNRSLHRLPFKISTSKRIISCLRLQDRFAAIDLKDAYFYVSILPRHRPFLRFAFEGRVFQYKVLPFGLALSPVVFTKLAEGALAPPWELGIRILNYLDDWLIIAHSRDLLCAHRDRVLRHLSLLGLQVNWEKSKLSPVQSISFLGRELDSVSMMGRLTEERAKSVLNCLSLFRHKTAVPLKVFQRLLGHMASYETASALAPWPDPEMRMAPQHVSGRRYPGMSPPFQPVVSRHVIVNTDASSTGSGAACNGQAASGSWTGPRLQRHINCLELLAVFHALRRFRLMLRGKRASPDGQHRDGRLHQSPGWLMLPPRDRNRAAAALSRQLTLPGEWRLHPQVVQLIWSRFGEAQVDLFASPESAHCQLFYSLTEAPLGTDALAHSWPRGLIKYAFPPVSLLAQGGRGAGLVGCAVLAQPDLVRRTHVLRDSPSLEDSPGEGPSFSGDGHHLAPPADLSGSPQAVIDTITQARAPSTRQANALKWFRLVAFYIGNPDTLVLT</sequence>
<dbReference type="InterPro" id="IPR052055">
    <property type="entry name" value="Hepadnavirus_pol/RT"/>
</dbReference>
<feature type="compositionally biased region" description="Polar residues" evidence="3">
    <location>
        <begin position="44"/>
        <end position="58"/>
    </location>
</feature>
<feature type="region of interest" description="Disordered" evidence="3">
    <location>
        <begin position="355"/>
        <end position="435"/>
    </location>
</feature>
<proteinExistence type="inferred from homology"/>
<protein>
    <recommendedName>
        <fullName evidence="2">ribonuclease H</fullName>
        <ecNumber evidence="2">3.1.26.4</ecNumber>
    </recommendedName>
</protein>
<feature type="compositionally biased region" description="Polar residues" evidence="3">
    <location>
        <begin position="420"/>
        <end position="435"/>
    </location>
</feature>
<dbReference type="Proteomes" id="UP001529510">
    <property type="component" value="Unassembled WGS sequence"/>
</dbReference>
<dbReference type="EC" id="3.1.26.4" evidence="2"/>
<gene>
    <name evidence="5" type="ORF">M9458_052335</name>
</gene>
<keyword evidence="6" id="KW-1185">Reference proteome</keyword>
<evidence type="ECO:0000259" key="4">
    <source>
        <dbReference type="PROSITE" id="PS50878"/>
    </source>
</evidence>
<evidence type="ECO:0000256" key="2">
    <source>
        <dbReference type="ARBA" id="ARBA00012180"/>
    </source>
</evidence>
<dbReference type="GO" id="GO:0004523">
    <property type="term" value="F:RNA-DNA hybrid ribonuclease activity"/>
    <property type="evidence" value="ECO:0007669"/>
    <property type="project" value="UniProtKB-EC"/>
</dbReference>
<dbReference type="AlphaFoldDB" id="A0ABD0MRF7"/>
<comment type="similarity">
    <text evidence="1">Belongs to the beta type-B retroviral polymerase family. HERV class-II K(HML-2) pol subfamily.</text>
</comment>
<feature type="domain" description="Reverse transcriptase" evidence="4">
    <location>
        <begin position="551"/>
        <end position="733"/>
    </location>
</feature>
<evidence type="ECO:0000313" key="5">
    <source>
        <dbReference type="EMBL" id="KAL0152612.1"/>
    </source>
</evidence>
<dbReference type="Gene3D" id="3.10.10.10">
    <property type="entry name" value="HIV Type 1 Reverse Transcriptase, subunit A, domain 1"/>
    <property type="match status" value="1"/>
</dbReference>
<organism evidence="5 6">
    <name type="scientific">Cirrhinus mrigala</name>
    <name type="common">Mrigala</name>
    <dbReference type="NCBI Taxonomy" id="683832"/>
    <lineage>
        <taxon>Eukaryota</taxon>
        <taxon>Metazoa</taxon>
        <taxon>Chordata</taxon>
        <taxon>Craniata</taxon>
        <taxon>Vertebrata</taxon>
        <taxon>Euteleostomi</taxon>
        <taxon>Actinopterygii</taxon>
        <taxon>Neopterygii</taxon>
        <taxon>Teleostei</taxon>
        <taxon>Ostariophysi</taxon>
        <taxon>Cypriniformes</taxon>
        <taxon>Cyprinidae</taxon>
        <taxon>Labeoninae</taxon>
        <taxon>Labeonini</taxon>
        <taxon>Cirrhinus</taxon>
    </lineage>
</organism>
<comment type="caution">
    <text evidence="5">The sequence shown here is derived from an EMBL/GenBank/DDBJ whole genome shotgun (WGS) entry which is preliminary data.</text>
</comment>
<feature type="region of interest" description="Disordered" evidence="3">
    <location>
        <begin position="457"/>
        <end position="480"/>
    </location>
</feature>
<evidence type="ECO:0000313" key="6">
    <source>
        <dbReference type="Proteomes" id="UP001529510"/>
    </source>
</evidence>
<dbReference type="CDD" id="cd09275">
    <property type="entry name" value="RNase_HI_RT_DIRS1"/>
    <property type="match status" value="1"/>
</dbReference>
<feature type="region of interest" description="Disordered" evidence="3">
    <location>
        <begin position="42"/>
        <end position="74"/>
    </location>
</feature>
<dbReference type="InterPro" id="IPR043128">
    <property type="entry name" value="Rev_trsase/Diguanyl_cyclase"/>
</dbReference>
<dbReference type="EMBL" id="JAMKFB020000189">
    <property type="protein sequence ID" value="KAL0152612.1"/>
    <property type="molecule type" value="Genomic_DNA"/>
</dbReference>
<evidence type="ECO:0000256" key="1">
    <source>
        <dbReference type="ARBA" id="ARBA00010879"/>
    </source>
</evidence>
<feature type="compositionally biased region" description="Basic and acidic residues" evidence="3">
    <location>
        <begin position="876"/>
        <end position="887"/>
    </location>
</feature>
<dbReference type="Pfam" id="PF00078">
    <property type="entry name" value="RVT_1"/>
    <property type="match status" value="1"/>
</dbReference>